<reference evidence="1" key="1">
    <citation type="submission" date="2021-02" db="EMBL/GenBank/DDBJ databases">
        <authorList>
            <consortium name="DOE Joint Genome Institute"/>
            <person name="Ahrendt S."/>
            <person name="Looney B.P."/>
            <person name="Miyauchi S."/>
            <person name="Morin E."/>
            <person name="Drula E."/>
            <person name="Courty P.E."/>
            <person name="Chicoki N."/>
            <person name="Fauchery L."/>
            <person name="Kohler A."/>
            <person name="Kuo A."/>
            <person name="Labutti K."/>
            <person name="Pangilinan J."/>
            <person name="Lipzen A."/>
            <person name="Riley R."/>
            <person name="Andreopoulos W."/>
            <person name="He G."/>
            <person name="Johnson J."/>
            <person name="Barry K.W."/>
            <person name="Grigoriev I.V."/>
            <person name="Nagy L."/>
            <person name="Hibbett D."/>
            <person name="Henrissat B."/>
            <person name="Matheny P.B."/>
            <person name="Labbe J."/>
            <person name="Martin F."/>
        </authorList>
    </citation>
    <scope>NUCLEOTIDE SEQUENCE</scope>
    <source>
        <strain evidence="1">EC-137</strain>
    </source>
</reference>
<name>A0ACB8QM33_9AGAM</name>
<keyword evidence="2" id="KW-1185">Reference proteome</keyword>
<accession>A0ACB8QM33</accession>
<dbReference type="EMBL" id="MU273537">
    <property type="protein sequence ID" value="KAI0032752.1"/>
    <property type="molecule type" value="Genomic_DNA"/>
</dbReference>
<organism evidence="1 2">
    <name type="scientific">Vararia minispora EC-137</name>
    <dbReference type="NCBI Taxonomy" id="1314806"/>
    <lineage>
        <taxon>Eukaryota</taxon>
        <taxon>Fungi</taxon>
        <taxon>Dikarya</taxon>
        <taxon>Basidiomycota</taxon>
        <taxon>Agaricomycotina</taxon>
        <taxon>Agaricomycetes</taxon>
        <taxon>Russulales</taxon>
        <taxon>Lachnocladiaceae</taxon>
        <taxon>Vararia</taxon>
    </lineage>
</organism>
<protein>
    <submittedName>
        <fullName evidence="1">Splicing factor CC1-like protein</fullName>
    </submittedName>
</protein>
<evidence type="ECO:0000313" key="2">
    <source>
        <dbReference type="Proteomes" id="UP000814128"/>
    </source>
</evidence>
<gene>
    <name evidence="1" type="ORF">K488DRAFT_49233</name>
</gene>
<proteinExistence type="predicted"/>
<sequence>RPSPTYDAPPDEPMEEEPNPEDSEARSVFVSQLAARLTARDLGYFFEDKLGDNTVLDARIVTDRLSRRSKGIGYVEFRNIDLVDKAINLSGTVVMGLPIKVQLTEAERNKTHAGDGTLNLPPGVRAGRGSMQLYVGSLHFNLTESDIKQVFEPFGELEFVDLHKDPVTGRSKGYAFVQYKRSEDAGMALEQMDGFELAGRTLRVNTVHEKGSIRYTQQDSLDEAGGGNLNAASRQALMQKLARIETPSTPEPVSRPNIQAMESRCVLLRNMFDPEEETERDWDKDLADDVKGECESKYGTVERIKIDKESQGEIYVKFGSVDSARQAIQGLNGRWFGGKPVSAAFISDAIMQAHL</sequence>
<reference evidence="1" key="2">
    <citation type="journal article" date="2022" name="New Phytol.">
        <title>Evolutionary transition to the ectomycorrhizal habit in the genomes of a hyperdiverse lineage of mushroom-forming fungi.</title>
        <authorList>
            <person name="Looney B."/>
            <person name="Miyauchi S."/>
            <person name="Morin E."/>
            <person name="Drula E."/>
            <person name="Courty P.E."/>
            <person name="Kohler A."/>
            <person name="Kuo A."/>
            <person name="LaButti K."/>
            <person name="Pangilinan J."/>
            <person name="Lipzen A."/>
            <person name="Riley R."/>
            <person name="Andreopoulos W."/>
            <person name="He G."/>
            <person name="Johnson J."/>
            <person name="Nolan M."/>
            <person name="Tritt A."/>
            <person name="Barry K.W."/>
            <person name="Grigoriev I.V."/>
            <person name="Nagy L.G."/>
            <person name="Hibbett D."/>
            <person name="Henrissat B."/>
            <person name="Matheny P.B."/>
            <person name="Labbe J."/>
            <person name="Martin F.M."/>
        </authorList>
    </citation>
    <scope>NUCLEOTIDE SEQUENCE</scope>
    <source>
        <strain evidence="1">EC-137</strain>
    </source>
</reference>
<evidence type="ECO:0000313" key="1">
    <source>
        <dbReference type="EMBL" id="KAI0032752.1"/>
    </source>
</evidence>
<feature type="non-terminal residue" evidence="1">
    <location>
        <position position="1"/>
    </location>
</feature>
<dbReference type="Proteomes" id="UP000814128">
    <property type="component" value="Unassembled WGS sequence"/>
</dbReference>
<comment type="caution">
    <text evidence="1">The sequence shown here is derived from an EMBL/GenBank/DDBJ whole genome shotgun (WGS) entry which is preliminary data.</text>
</comment>